<dbReference type="RefSeq" id="WP_203912666.1">
    <property type="nucleotide sequence ID" value="NZ_BONY01000058.1"/>
</dbReference>
<feature type="transmembrane region" description="Helical" evidence="1">
    <location>
        <begin position="12"/>
        <end position="34"/>
    </location>
</feature>
<protein>
    <recommendedName>
        <fullName evidence="2">Putative Flp pilus-assembly TadG-like N-terminal domain-containing protein</fullName>
    </recommendedName>
</protein>
<keyword evidence="4" id="KW-1185">Reference proteome</keyword>
<proteinExistence type="predicted"/>
<sequence>MPRLSADGDRGAVSSIVVMLMATGVLLGMTAMVVDVGQLYAEREELQSGADSAAMTVALDCVKRRSACTTQALAKAENVADANAGDGRANIEELCGRDNRWTVPTCLPDGTVNLADCIGNVRAGVNYVQVRTRTEVATDEFVLPFAFAQSMAGIGEGATVGACSRVAYGPPRLELGLTISACEYERTRGNTVAGPPWPPDPPAHREVQLGDHDHTAHFCGAAPPPAGWGWPNDVGMFDNTDGRCFTQVEADLTYDGNDTHLPSLECRNRLAQLRSSRQVIALPVIDGERGSGSSTRYHLYRLAAFVVTGYSMHGFHAPSTVSSGFGDCDPLDPHEVCIFGYFIDLDFLPGEVGPDPGIDLGLLAIKTIG</sequence>
<gene>
    <name evidence="3" type="ORF">Rhe02_69920</name>
</gene>
<name>A0A8J3QDT0_9ACTN</name>
<reference evidence="3" key="1">
    <citation type="submission" date="2021-01" db="EMBL/GenBank/DDBJ databases">
        <title>Whole genome shotgun sequence of Rhizocola hellebori NBRC 109834.</title>
        <authorList>
            <person name="Komaki H."/>
            <person name="Tamura T."/>
        </authorList>
    </citation>
    <scope>NUCLEOTIDE SEQUENCE</scope>
    <source>
        <strain evidence="3">NBRC 109834</strain>
    </source>
</reference>
<feature type="domain" description="Putative Flp pilus-assembly TadG-like N-terminal" evidence="2">
    <location>
        <begin position="11"/>
        <end position="55"/>
    </location>
</feature>
<evidence type="ECO:0000259" key="2">
    <source>
        <dbReference type="Pfam" id="PF13400"/>
    </source>
</evidence>
<keyword evidence="1" id="KW-1133">Transmembrane helix</keyword>
<dbReference type="Proteomes" id="UP000612899">
    <property type="component" value="Unassembled WGS sequence"/>
</dbReference>
<organism evidence="3 4">
    <name type="scientific">Rhizocola hellebori</name>
    <dbReference type="NCBI Taxonomy" id="1392758"/>
    <lineage>
        <taxon>Bacteria</taxon>
        <taxon>Bacillati</taxon>
        <taxon>Actinomycetota</taxon>
        <taxon>Actinomycetes</taxon>
        <taxon>Micromonosporales</taxon>
        <taxon>Micromonosporaceae</taxon>
        <taxon>Rhizocola</taxon>
    </lineage>
</organism>
<accession>A0A8J3QDT0</accession>
<keyword evidence="1" id="KW-0812">Transmembrane</keyword>
<evidence type="ECO:0000313" key="3">
    <source>
        <dbReference type="EMBL" id="GIH08925.1"/>
    </source>
</evidence>
<evidence type="ECO:0000313" key="4">
    <source>
        <dbReference type="Proteomes" id="UP000612899"/>
    </source>
</evidence>
<keyword evidence="1" id="KW-0472">Membrane</keyword>
<dbReference type="EMBL" id="BONY01000058">
    <property type="protein sequence ID" value="GIH08925.1"/>
    <property type="molecule type" value="Genomic_DNA"/>
</dbReference>
<evidence type="ECO:0000256" key="1">
    <source>
        <dbReference type="SAM" id="Phobius"/>
    </source>
</evidence>
<dbReference type="InterPro" id="IPR028087">
    <property type="entry name" value="Tad_N"/>
</dbReference>
<dbReference type="AlphaFoldDB" id="A0A8J3QDT0"/>
<comment type="caution">
    <text evidence="3">The sequence shown here is derived from an EMBL/GenBank/DDBJ whole genome shotgun (WGS) entry which is preliminary data.</text>
</comment>
<dbReference type="Pfam" id="PF13400">
    <property type="entry name" value="Tad"/>
    <property type="match status" value="1"/>
</dbReference>